<reference evidence="1" key="1">
    <citation type="submission" date="2022-09" db="EMBL/GenBank/DDBJ databases">
        <title>Fusarium specimens isolated from Avocado Roots.</title>
        <authorList>
            <person name="Stajich J."/>
            <person name="Roper C."/>
            <person name="Heimlech-Rivalta G."/>
        </authorList>
    </citation>
    <scope>NUCLEOTIDE SEQUENCE</scope>
    <source>
        <strain evidence="1">CF00136</strain>
    </source>
</reference>
<dbReference type="OrthoDB" id="5361176at2759"/>
<comment type="caution">
    <text evidence="1">The sequence shown here is derived from an EMBL/GenBank/DDBJ whole genome shotgun (WGS) entry which is preliminary data.</text>
</comment>
<gene>
    <name evidence="1" type="ORF">NW762_003623</name>
</gene>
<keyword evidence="2" id="KW-1185">Reference proteome</keyword>
<organism evidence="1 2">
    <name type="scientific">Fusarium torreyae</name>
    <dbReference type="NCBI Taxonomy" id="1237075"/>
    <lineage>
        <taxon>Eukaryota</taxon>
        <taxon>Fungi</taxon>
        <taxon>Dikarya</taxon>
        <taxon>Ascomycota</taxon>
        <taxon>Pezizomycotina</taxon>
        <taxon>Sordariomycetes</taxon>
        <taxon>Hypocreomycetidae</taxon>
        <taxon>Hypocreales</taxon>
        <taxon>Nectriaceae</taxon>
        <taxon>Fusarium</taxon>
    </lineage>
</organism>
<dbReference type="Proteomes" id="UP001152049">
    <property type="component" value="Unassembled WGS sequence"/>
</dbReference>
<evidence type="ECO:0000313" key="1">
    <source>
        <dbReference type="EMBL" id="KAJ4267516.1"/>
    </source>
</evidence>
<dbReference type="EMBL" id="JAOQAZ010000004">
    <property type="protein sequence ID" value="KAJ4267516.1"/>
    <property type="molecule type" value="Genomic_DNA"/>
</dbReference>
<accession>A0A9W8VJ29</accession>
<name>A0A9W8VJ29_9HYPO</name>
<protein>
    <submittedName>
        <fullName evidence="1">Uncharacterized protein</fullName>
    </submittedName>
</protein>
<proteinExistence type="predicted"/>
<evidence type="ECO:0000313" key="2">
    <source>
        <dbReference type="Proteomes" id="UP001152049"/>
    </source>
</evidence>
<sequence>MATQLSQGTPSSIAQALQQARRRSAYYSFGDNGLTATVGSNGYLLQMSRYFPDAEYKTGFCVDTPSTYEPYLVAVRASQIYSRGTDPDNVEAIEPIWAWLHEFNDFQPPDFIHDRWPRFTMVGKNTIEGLTITAEYLVRDGTIFQNWEFDLNGGTLIRDLPEIVARGNVLIRDLDFVNESNRFNGEQEGDKSYKTEFSNQGGFLMRSHRVEQDSEDTSAIALFISVFSDNQILSFEANNDGDFHLRWTNELSEAFKKEGKLTITIAYTLQLVSSQSLPDTAPCSLVQFQSAMKHLQSRPAHGNGLTDNPDMDFILRRNLEHILSVCSIPVTLPDEQGMRAIALTCGDLDGHRVATAASL</sequence>
<dbReference type="AlphaFoldDB" id="A0A9W8VJ29"/>